<dbReference type="AlphaFoldDB" id="A0A9P0AS87"/>
<organism evidence="9 10">
    <name type="scientific">Brassicogethes aeneus</name>
    <name type="common">Rape pollen beetle</name>
    <name type="synonym">Meligethes aeneus</name>
    <dbReference type="NCBI Taxonomy" id="1431903"/>
    <lineage>
        <taxon>Eukaryota</taxon>
        <taxon>Metazoa</taxon>
        <taxon>Ecdysozoa</taxon>
        <taxon>Arthropoda</taxon>
        <taxon>Hexapoda</taxon>
        <taxon>Insecta</taxon>
        <taxon>Pterygota</taxon>
        <taxon>Neoptera</taxon>
        <taxon>Endopterygota</taxon>
        <taxon>Coleoptera</taxon>
        <taxon>Polyphaga</taxon>
        <taxon>Cucujiformia</taxon>
        <taxon>Nitidulidae</taxon>
        <taxon>Meligethinae</taxon>
        <taxon>Brassicogethes</taxon>
    </lineage>
</organism>
<keyword evidence="5 8" id="KW-0472">Membrane</keyword>
<evidence type="ECO:0000256" key="4">
    <source>
        <dbReference type="ARBA" id="ARBA00022989"/>
    </source>
</evidence>
<evidence type="ECO:0000256" key="1">
    <source>
        <dbReference type="ARBA" id="ARBA00004473"/>
    </source>
</evidence>
<dbReference type="GO" id="GO:0005637">
    <property type="term" value="C:nuclear inner membrane"/>
    <property type="evidence" value="ECO:0007669"/>
    <property type="project" value="UniProtKB-SubCell"/>
</dbReference>
<protein>
    <recommendedName>
        <fullName evidence="7">Nuclear envelope membrane protein</fullName>
    </recommendedName>
    <alternativeName>
        <fullName evidence="6">Nuclear rim protein</fullName>
    </alternativeName>
</protein>
<accession>A0A9P0AS87</accession>
<dbReference type="PANTHER" id="PTHR31040:SF1">
    <property type="entry name" value="NURIM"/>
    <property type="match status" value="1"/>
</dbReference>
<evidence type="ECO:0000256" key="3">
    <source>
        <dbReference type="ARBA" id="ARBA00022692"/>
    </source>
</evidence>
<evidence type="ECO:0000256" key="6">
    <source>
        <dbReference type="ARBA" id="ARBA00031700"/>
    </source>
</evidence>
<evidence type="ECO:0000313" key="9">
    <source>
        <dbReference type="EMBL" id="CAH0547086.1"/>
    </source>
</evidence>
<evidence type="ECO:0000256" key="2">
    <source>
        <dbReference type="ARBA" id="ARBA00010631"/>
    </source>
</evidence>
<proteinExistence type="inferred from homology"/>
<dbReference type="InterPro" id="IPR033580">
    <property type="entry name" value="Nurim-like"/>
</dbReference>
<comment type="subcellular location">
    <subcellularLocation>
        <location evidence="1">Nucleus inner membrane</location>
        <topology evidence="1">Multi-pass membrane protein</topology>
    </subcellularLocation>
</comment>
<dbReference type="PANTHER" id="PTHR31040">
    <property type="entry name" value="NURIM"/>
    <property type="match status" value="1"/>
</dbReference>
<reference evidence="9" key="1">
    <citation type="submission" date="2021-12" db="EMBL/GenBank/DDBJ databases">
        <authorList>
            <person name="King R."/>
        </authorList>
    </citation>
    <scope>NUCLEOTIDE SEQUENCE</scope>
</reference>
<feature type="transmembrane region" description="Helical" evidence="8">
    <location>
        <begin position="89"/>
        <end position="109"/>
    </location>
</feature>
<evidence type="ECO:0000256" key="5">
    <source>
        <dbReference type="ARBA" id="ARBA00023136"/>
    </source>
</evidence>
<evidence type="ECO:0000256" key="8">
    <source>
        <dbReference type="SAM" id="Phobius"/>
    </source>
</evidence>
<evidence type="ECO:0000313" key="10">
    <source>
        <dbReference type="Proteomes" id="UP001154078"/>
    </source>
</evidence>
<keyword evidence="4 8" id="KW-1133">Transmembrane helix</keyword>
<name>A0A9P0AS87_BRAAE</name>
<feature type="transmembrane region" description="Helical" evidence="8">
    <location>
        <begin position="129"/>
        <end position="154"/>
    </location>
</feature>
<keyword evidence="3 8" id="KW-0812">Transmembrane</keyword>
<dbReference type="OrthoDB" id="10050858at2759"/>
<sequence length="245" mass="28953">MNLINICICIASLLYTFLVVVDLTCFISKPNRVIGSQGNWRNISWALFIDMCLLCLFIIPHSLLVSTSTISQKLNTLLLKLNLRHLHRIIYVIITAGTLQILIKNWIIIPEMMFWNLNMNNNCFWWIYISIHFTAWIVIYVGNICTDITELLGVKQVIYSLSKKRDPNYMKSGDLLRLYSHMRHPSFLAFCLLLWITPQMCLDRLLLSAILTLYMSLTWITNEKDYVYQKYQYIRKYHELDLLEK</sequence>
<keyword evidence="10" id="KW-1185">Reference proteome</keyword>
<comment type="similarity">
    <text evidence="2">Belongs to the nurim family.</text>
</comment>
<feature type="transmembrane region" description="Helical" evidence="8">
    <location>
        <begin position="45"/>
        <end position="68"/>
    </location>
</feature>
<dbReference type="Proteomes" id="UP001154078">
    <property type="component" value="Chromosome 1"/>
</dbReference>
<dbReference type="EMBL" id="OV121132">
    <property type="protein sequence ID" value="CAH0547086.1"/>
    <property type="molecule type" value="Genomic_DNA"/>
</dbReference>
<evidence type="ECO:0000256" key="7">
    <source>
        <dbReference type="ARBA" id="ARBA00032957"/>
    </source>
</evidence>
<gene>
    <name evidence="9" type="ORF">MELIAE_LOCUS1137</name>
</gene>